<keyword evidence="3" id="KW-1185">Reference proteome</keyword>
<evidence type="ECO:0000256" key="1">
    <source>
        <dbReference type="SAM" id="MobiDB-lite"/>
    </source>
</evidence>
<organism evidence="2 3">
    <name type="scientific">Camellia sinensis</name>
    <name type="common">Tea plant</name>
    <name type="synonym">Thea sinensis</name>
    <dbReference type="NCBI Taxonomy" id="4442"/>
    <lineage>
        <taxon>Eukaryota</taxon>
        <taxon>Viridiplantae</taxon>
        <taxon>Streptophyta</taxon>
        <taxon>Embryophyta</taxon>
        <taxon>Tracheophyta</taxon>
        <taxon>Spermatophyta</taxon>
        <taxon>Magnoliopsida</taxon>
        <taxon>eudicotyledons</taxon>
        <taxon>Gunneridae</taxon>
        <taxon>Pentapetalae</taxon>
        <taxon>asterids</taxon>
        <taxon>Ericales</taxon>
        <taxon>Theaceae</taxon>
        <taxon>Camellia</taxon>
    </lineage>
</organism>
<evidence type="ECO:0000313" key="2">
    <source>
        <dbReference type="EMBL" id="KAF5931278.1"/>
    </source>
</evidence>
<gene>
    <name evidence="2" type="ORF">HYC85_032151</name>
</gene>
<dbReference type="AlphaFoldDB" id="A0A7J7FUF0"/>
<protein>
    <submittedName>
        <fullName evidence="2">Uncharacterized protein</fullName>
    </submittedName>
</protein>
<evidence type="ECO:0000313" key="3">
    <source>
        <dbReference type="Proteomes" id="UP000593564"/>
    </source>
</evidence>
<proteinExistence type="predicted"/>
<reference evidence="2 3" key="2">
    <citation type="submission" date="2020-07" db="EMBL/GenBank/DDBJ databases">
        <title>Genome assembly of wild tea tree DASZ reveals pedigree and selection history of tea varieties.</title>
        <authorList>
            <person name="Zhang W."/>
        </authorList>
    </citation>
    <scope>NUCLEOTIDE SEQUENCE [LARGE SCALE GENOMIC DNA]</scope>
    <source>
        <strain evidence="3">cv. G240</strain>
        <tissue evidence="2">Leaf</tissue>
    </source>
</reference>
<dbReference type="EMBL" id="JACBKZ010000015">
    <property type="protein sequence ID" value="KAF5931278.1"/>
    <property type="molecule type" value="Genomic_DNA"/>
</dbReference>
<feature type="compositionally biased region" description="Basic and acidic residues" evidence="1">
    <location>
        <begin position="189"/>
        <end position="202"/>
    </location>
</feature>
<reference evidence="3" key="1">
    <citation type="journal article" date="2020" name="Nat. Commun.">
        <title>Genome assembly of wild tea tree DASZ reveals pedigree and selection history of tea varieties.</title>
        <authorList>
            <person name="Zhang W."/>
            <person name="Zhang Y."/>
            <person name="Qiu H."/>
            <person name="Guo Y."/>
            <person name="Wan H."/>
            <person name="Zhang X."/>
            <person name="Scossa F."/>
            <person name="Alseekh S."/>
            <person name="Zhang Q."/>
            <person name="Wang P."/>
            <person name="Xu L."/>
            <person name="Schmidt M.H."/>
            <person name="Jia X."/>
            <person name="Li D."/>
            <person name="Zhu A."/>
            <person name="Guo F."/>
            <person name="Chen W."/>
            <person name="Ni D."/>
            <person name="Usadel B."/>
            <person name="Fernie A.R."/>
            <person name="Wen W."/>
        </authorList>
    </citation>
    <scope>NUCLEOTIDE SEQUENCE [LARGE SCALE GENOMIC DNA]</scope>
    <source>
        <strain evidence="3">cv. G240</strain>
    </source>
</reference>
<dbReference type="Proteomes" id="UP000593564">
    <property type="component" value="Unassembled WGS sequence"/>
</dbReference>
<name>A0A7J7FUF0_CAMSI</name>
<sequence>MPSALEMHKITRIVASSSADSFLQLGDDSLPAASTRSFDDPRLSSQRFDSFSNFADSESVVTIAVDDSLIYVSGGEFSPHTVELAPESNGKAFDGGYVASNGPILPPPTEMEPEQGFALSEWKRMQFDLRRRREGEDRERIQRNTRLTSIGKERSIVKRTKPLIGKKRRRATRKAQPYASNKLGRGTIRKTELRHTHKESKF</sequence>
<accession>A0A7J7FUF0</accession>
<comment type="caution">
    <text evidence="2">The sequence shown here is derived from an EMBL/GenBank/DDBJ whole genome shotgun (WGS) entry which is preliminary data.</text>
</comment>
<feature type="region of interest" description="Disordered" evidence="1">
    <location>
        <begin position="166"/>
        <end position="202"/>
    </location>
</feature>